<dbReference type="Pfam" id="PF01231">
    <property type="entry name" value="IDO"/>
    <property type="match status" value="1"/>
</dbReference>
<accession>A0A3N2PJQ7</accession>
<keyword evidence="2" id="KW-0479">Metal-binding</keyword>
<dbReference type="FunFam" id="1.20.58.480:FF:000005">
    <property type="entry name" value="Indoleamine 2,3-dioxygenase family protein"/>
    <property type="match status" value="1"/>
</dbReference>
<feature type="region of interest" description="Disordered" evidence="4">
    <location>
        <begin position="542"/>
        <end position="562"/>
    </location>
</feature>
<dbReference type="GO" id="GO:0019441">
    <property type="term" value="P:L-tryptophan catabolic process to kynurenine"/>
    <property type="evidence" value="ECO:0007669"/>
    <property type="project" value="InterPro"/>
</dbReference>
<dbReference type="InterPro" id="IPR037217">
    <property type="entry name" value="Trp/Indoleamine_2_3_dOase-like"/>
</dbReference>
<dbReference type="GO" id="GO:0016702">
    <property type="term" value="F:oxidoreductase activity, acting on single donors with incorporation of molecular oxygen, incorporation of two atoms of oxygen"/>
    <property type="evidence" value="ECO:0007669"/>
    <property type="project" value="UniProtKB-ARBA"/>
</dbReference>
<comment type="similarity">
    <text evidence="1">Belongs to the indoleamine 2,3-dioxygenase family.</text>
</comment>
<sequence>MSWPRNRRAKRPELFRPSCPLAGKRRRGKWGKTQSITQPEGDVDQFRKWGLVASTSSACHPHHLSHSITISQKGAKKADGILCVSVSTLEARMEGSEDNGQLGFAGIDSGHDVYQRAVSPNTLLFDARYTSTPEIPHPTVTQLHSYNPSTPTLPNMGSIEALSSSTTFPVLDDPRPDDTSLPAFMVSTTRGFLPRAHPVATLPEPFAPLESLLARMPVRTLSGEPGLLAESKFGEAVLAELPDLTDEVERFAHDLPVMNALYRDYSFAASAHLLEPCHERFVRGEPYGLARDRLPKCIARPMARCAEITGFKPWMEYAGSYALYNYRLEDPEQGMDYSNLRLIRAFEHGLDPTSSEAGFVLVHIEMVKHSGPLVKGATSLLSLAAEHPAPSCGLPLPLPLPLPQRRAVNTALSDILAALRRINAAMETMWSKSRPASYTSFRTFIFGITSQSMFPHGVVYEGVPPEEPQSFRGESGANDSIVPLMDNLLQVPMPDTPLTTILRDFRDYRPSNHRAFLGHVADRSAQLGLKRLVLALDEEMTAADGDHDHDHDGDGDGEEERKEAVRMSRRLWLKILHQVRDFRWRHWCFAREYILKRTSHPTATGGSPIVTWLPNQLQAVLAEMEQIYVGLKGRDGGEWALGEEISDIMDLVGRQKEMLRKEVGKYCAERGVSRS</sequence>
<protein>
    <recommendedName>
        <fullName evidence="7">Indoleamine 2,3-dioxygenase family protein</fullName>
    </recommendedName>
</protein>
<dbReference type="GeneID" id="39583693"/>
<dbReference type="AlphaFoldDB" id="A0A3N2PJQ7"/>
<evidence type="ECO:0008006" key="7">
    <source>
        <dbReference type="Google" id="ProtNLM"/>
    </source>
</evidence>
<dbReference type="RefSeq" id="XP_028462466.1">
    <property type="nucleotide sequence ID" value="XM_028615216.1"/>
</dbReference>
<dbReference type="Proteomes" id="UP000272025">
    <property type="component" value="Unassembled WGS sequence"/>
</dbReference>
<evidence type="ECO:0000256" key="4">
    <source>
        <dbReference type="SAM" id="MobiDB-lite"/>
    </source>
</evidence>
<evidence type="ECO:0000256" key="3">
    <source>
        <dbReference type="ARBA" id="ARBA00023004"/>
    </source>
</evidence>
<dbReference type="GO" id="GO:0046872">
    <property type="term" value="F:metal ion binding"/>
    <property type="evidence" value="ECO:0007669"/>
    <property type="project" value="UniProtKB-KW"/>
</dbReference>
<dbReference type="STRING" id="1314773.A0A3N2PJQ7"/>
<evidence type="ECO:0000313" key="6">
    <source>
        <dbReference type="Proteomes" id="UP000272025"/>
    </source>
</evidence>
<dbReference type="OrthoDB" id="10262710at2759"/>
<reference evidence="5 6" key="1">
    <citation type="journal article" date="2018" name="Mol. Ecol.">
        <title>The obligate alkalophilic soda-lake fungus Sodiomyces alkalinus has shifted to a protein diet.</title>
        <authorList>
            <person name="Grum-Grzhimaylo A.A."/>
            <person name="Falkoski D.L."/>
            <person name="van den Heuvel J."/>
            <person name="Valero-Jimenez C.A."/>
            <person name="Min B."/>
            <person name="Choi I.G."/>
            <person name="Lipzen A."/>
            <person name="Daum C.G."/>
            <person name="Aanen D.K."/>
            <person name="Tsang A."/>
            <person name="Henrissat B."/>
            <person name="Bilanenko E.N."/>
            <person name="de Vries R.P."/>
            <person name="van Kan J.A.L."/>
            <person name="Grigoriev I.V."/>
            <person name="Debets A.J.M."/>
        </authorList>
    </citation>
    <scope>NUCLEOTIDE SEQUENCE [LARGE SCALE GENOMIC DNA]</scope>
    <source>
        <strain evidence="5 6">F11</strain>
    </source>
</reference>
<gene>
    <name evidence="5" type="ORF">SODALDRAFT_382239</name>
</gene>
<proteinExistence type="inferred from homology"/>
<dbReference type="EMBL" id="ML119066">
    <property type="protein sequence ID" value="ROT34660.1"/>
    <property type="molecule type" value="Genomic_DNA"/>
</dbReference>
<dbReference type="SUPFAM" id="SSF140959">
    <property type="entry name" value="Indolic compounds 2,3-dioxygenase-like"/>
    <property type="match status" value="1"/>
</dbReference>
<dbReference type="PANTHER" id="PTHR28657">
    <property type="entry name" value="INDOLEAMINE 2,3-DIOXYGENASE"/>
    <property type="match status" value="1"/>
</dbReference>
<dbReference type="Gene3D" id="1.20.58.480">
    <property type="match status" value="1"/>
</dbReference>
<name>A0A3N2PJQ7_SODAK</name>
<evidence type="ECO:0000313" key="5">
    <source>
        <dbReference type="EMBL" id="ROT34660.1"/>
    </source>
</evidence>
<dbReference type="PANTHER" id="PTHR28657:SF3">
    <property type="entry name" value="INDOLEAMINE 2,3-DIOXYGENASE"/>
    <property type="match status" value="1"/>
</dbReference>
<feature type="region of interest" description="Disordered" evidence="4">
    <location>
        <begin position="1"/>
        <end position="37"/>
    </location>
</feature>
<organism evidence="5 6">
    <name type="scientific">Sodiomyces alkalinus (strain CBS 110278 / VKM F-3762 / F11)</name>
    <name type="common">Alkaliphilic filamentous fungus</name>
    <dbReference type="NCBI Taxonomy" id="1314773"/>
    <lineage>
        <taxon>Eukaryota</taxon>
        <taxon>Fungi</taxon>
        <taxon>Dikarya</taxon>
        <taxon>Ascomycota</taxon>
        <taxon>Pezizomycotina</taxon>
        <taxon>Sordariomycetes</taxon>
        <taxon>Hypocreomycetidae</taxon>
        <taxon>Glomerellales</taxon>
        <taxon>Plectosphaerellaceae</taxon>
        <taxon>Sodiomyces</taxon>
    </lineage>
</organism>
<dbReference type="InterPro" id="IPR000898">
    <property type="entry name" value="Indolamine_dOase"/>
</dbReference>
<keyword evidence="6" id="KW-1185">Reference proteome</keyword>
<feature type="compositionally biased region" description="Basic residues" evidence="4">
    <location>
        <begin position="1"/>
        <end position="10"/>
    </location>
</feature>
<feature type="compositionally biased region" description="Basic and acidic residues" evidence="4">
    <location>
        <begin position="544"/>
        <end position="562"/>
    </location>
</feature>
<evidence type="ECO:0000256" key="2">
    <source>
        <dbReference type="ARBA" id="ARBA00022723"/>
    </source>
</evidence>
<evidence type="ECO:0000256" key="1">
    <source>
        <dbReference type="ARBA" id="ARBA00007119"/>
    </source>
</evidence>
<dbReference type="GO" id="GO:0020037">
    <property type="term" value="F:heme binding"/>
    <property type="evidence" value="ECO:0007669"/>
    <property type="project" value="InterPro"/>
</dbReference>
<keyword evidence="3" id="KW-0408">Iron</keyword>